<gene>
    <name evidence="1" type="ORF">B1A_02343</name>
</gene>
<feature type="non-terminal residue" evidence="1">
    <location>
        <position position="103"/>
    </location>
</feature>
<reference evidence="1" key="1">
    <citation type="submission" date="2013-08" db="EMBL/GenBank/DDBJ databases">
        <authorList>
            <person name="Mendez C."/>
            <person name="Richter M."/>
            <person name="Ferrer M."/>
            <person name="Sanchez J."/>
        </authorList>
    </citation>
    <scope>NUCLEOTIDE SEQUENCE</scope>
</reference>
<dbReference type="AlphaFoldDB" id="T1D7N2"/>
<reference evidence="1" key="2">
    <citation type="journal article" date="2014" name="ISME J.">
        <title>Microbial stratification in low pH oxic and suboxic macroscopic growths along an acid mine drainage.</title>
        <authorList>
            <person name="Mendez-Garcia C."/>
            <person name="Mesa V."/>
            <person name="Sprenger R.R."/>
            <person name="Richter M."/>
            <person name="Diez M.S."/>
            <person name="Solano J."/>
            <person name="Bargiela R."/>
            <person name="Golyshina O.V."/>
            <person name="Manteca A."/>
            <person name="Ramos J.L."/>
            <person name="Gallego J.R."/>
            <person name="Llorente I."/>
            <person name="Martins Dos Santos V.A."/>
            <person name="Jensen O.N."/>
            <person name="Pelaez A.I."/>
            <person name="Sanchez J."/>
            <person name="Ferrer M."/>
        </authorList>
    </citation>
    <scope>NUCLEOTIDE SEQUENCE</scope>
</reference>
<name>T1D7N2_9ZZZZ</name>
<comment type="caution">
    <text evidence="1">The sequence shown here is derived from an EMBL/GenBank/DDBJ whole genome shotgun (WGS) entry which is preliminary data.</text>
</comment>
<accession>T1D7N2</accession>
<evidence type="ECO:0000313" key="1">
    <source>
        <dbReference type="EMBL" id="EQD78265.1"/>
    </source>
</evidence>
<proteinExistence type="predicted"/>
<organism evidence="1">
    <name type="scientific">mine drainage metagenome</name>
    <dbReference type="NCBI Taxonomy" id="410659"/>
    <lineage>
        <taxon>unclassified sequences</taxon>
        <taxon>metagenomes</taxon>
        <taxon>ecological metagenomes</taxon>
    </lineage>
</organism>
<protein>
    <submittedName>
        <fullName evidence="1">V4R domain protein</fullName>
    </submittedName>
</protein>
<dbReference type="EMBL" id="AUZX01001748">
    <property type="protein sequence ID" value="EQD78265.1"/>
    <property type="molecule type" value="Genomic_DNA"/>
</dbReference>
<sequence>MRQVKLDQEELHQIKELYEAVMSHACHGLFFKEGSVLGAPMAEAALRDRAHYFERVAADLKERGWVEEVTFSDHEVIVKGSIEVAPSDIPTCHRLRGILREFY</sequence>